<dbReference type="InterPro" id="IPR027417">
    <property type="entry name" value="P-loop_NTPase"/>
</dbReference>
<dbReference type="AlphaFoldDB" id="A0A075GMD7"/>
<dbReference type="SUPFAM" id="SSF52540">
    <property type="entry name" value="P-loop containing nucleoside triphosphate hydrolases"/>
    <property type="match status" value="1"/>
</dbReference>
<name>A0A075GMD7_9EURY</name>
<evidence type="ECO:0008006" key="2">
    <source>
        <dbReference type="Google" id="ProtNLM"/>
    </source>
</evidence>
<dbReference type="EMBL" id="KF900704">
    <property type="protein sequence ID" value="AIF04275.1"/>
    <property type="molecule type" value="Genomic_DNA"/>
</dbReference>
<dbReference type="Gene3D" id="3.40.50.300">
    <property type="entry name" value="P-loop containing nucleotide triphosphate hydrolases"/>
    <property type="match status" value="1"/>
</dbReference>
<reference evidence="1" key="1">
    <citation type="journal article" date="2014" name="Genome Biol. Evol.">
        <title>Pangenome evidence for extensive interdomain horizontal transfer affecting lineage core and shell genes in uncultured planktonic thaumarchaeota and euryarchaeota.</title>
        <authorList>
            <person name="Deschamps P."/>
            <person name="Zivanovic Y."/>
            <person name="Moreira D."/>
            <person name="Rodriguez-Valera F."/>
            <person name="Lopez-Garcia P."/>
        </authorList>
    </citation>
    <scope>NUCLEOTIDE SEQUENCE</scope>
</reference>
<proteinExistence type="predicted"/>
<sequence>MAALNCRIEKLLWEWIGEFGPLIEWAATSTEEINLLQIQNGYGKTTTMHLIQHIFSGTLPSDEIIKKKLIPKGPDYQDAEQEGRFEVTLSINDESLRIGIKFNHSTNTAEFYTVRGDTGNEPGWNPPRPFKDTFYDNLPLCRLFLFDAEIASEINREVGRETVQLAIMKLANLAPLESLSREGGHLDEYLQDRMRDADVTGTQTQINTIQNALNGAKAHRTLIIEDSERLLNENSRLDRERDGLIEERRILEIGQEAESQIAGFREQWDEIREQRDNRTAELLKDMMNPQNIGDEYWADLTEYYSHLERNKLPGPAREWFNDIAEADDCICGLPMNEEMSAHIVGQVDDMVGSEIHSVVLNIRREVRERVFDSTLEAKFAGLRTIVDDLAEIDTGIERAQRGLPEDYQVNMDRIRQRLSEIRTEMADNVETLKMFQSTDADEIAVESWDGQAITSDGTPSEIESRICSTPNIFTLNKCIENLERKRAELSGIGDLQNAVSVIKNIVNDAMNQVLQSVKEDVMQRANDTLTRLHPQGGLRIIGLDNGISVENLIGREQDGANQAGTLAITYSFVKALLDLAEVSVPIALDSPTNPFGGRVVSNFARMIPMLNNQTIMFIQSMEKAGLVYLTGELSDKVHFCTIHRSDEEVLTGTGPEGENPQGSLVINWDNDWFMDYDPPR</sequence>
<accession>A0A075GMD7</accession>
<evidence type="ECO:0000313" key="1">
    <source>
        <dbReference type="EMBL" id="AIF04275.1"/>
    </source>
</evidence>
<organism evidence="1">
    <name type="scientific">uncultured marine group II/III euryarchaeote KM3_173_A11</name>
    <dbReference type="NCBI Taxonomy" id="1457930"/>
    <lineage>
        <taxon>Archaea</taxon>
        <taxon>Methanobacteriati</taxon>
        <taxon>Methanobacteriota</taxon>
        <taxon>environmental samples</taxon>
    </lineage>
</organism>
<protein>
    <recommendedName>
        <fullName evidence="2">Rad50/SbcC-type AAA domain-containing protein</fullName>
    </recommendedName>
</protein>